<keyword evidence="5 7" id="KW-1133">Transmembrane helix</keyword>
<evidence type="ECO:0000256" key="3">
    <source>
        <dbReference type="ARBA" id="ARBA00022597"/>
    </source>
</evidence>
<accession>A0AAN9I732</accession>
<protein>
    <submittedName>
        <fullName evidence="8">Uncharacterized protein</fullName>
    </submittedName>
</protein>
<dbReference type="InterPro" id="IPR036259">
    <property type="entry name" value="MFS_trans_sf"/>
</dbReference>
<dbReference type="Pfam" id="PF00083">
    <property type="entry name" value="Sugar_tr"/>
    <property type="match status" value="1"/>
</dbReference>
<dbReference type="EMBL" id="JAYWIO010000004">
    <property type="protein sequence ID" value="KAK7267369.1"/>
    <property type="molecule type" value="Genomic_DNA"/>
</dbReference>
<organism evidence="8 9">
    <name type="scientific">Crotalaria pallida</name>
    <name type="common">Smooth rattlebox</name>
    <name type="synonym">Crotalaria striata</name>
    <dbReference type="NCBI Taxonomy" id="3830"/>
    <lineage>
        <taxon>Eukaryota</taxon>
        <taxon>Viridiplantae</taxon>
        <taxon>Streptophyta</taxon>
        <taxon>Embryophyta</taxon>
        <taxon>Tracheophyta</taxon>
        <taxon>Spermatophyta</taxon>
        <taxon>Magnoliopsida</taxon>
        <taxon>eudicotyledons</taxon>
        <taxon>Gunneridae</taxon>
        <taxon>Pentapetalae</taxon>
        <taxon>rosids</taxon>
        <taxon>fabids</taxon>
        <taxon>Fabales</taxon>
        <taxon>Fabaceae</taxon>
        <taxon>Papilionoideae</taxon>
        <taxon>50 kb inversion clade</taxon>
        <taxon>genistoids sensu lato</taxon>
        <taxon>core genistoids</taxon>
        <taxon>Crotalarieae</taxon>
        <taxon>Crotalaria</taxon>
    </lineage>
</organism>
<evidence type="ECO:0000256" key="4">
    <source>
        <dbReference type="ARBA" id="ARBA00022692"/>
    </source>
</evidence>
<feature type="transmembrane region" description="Helical" evidence="7">
    <location>
        <begin position="16"/>
        <end position="35"/>
    </location>
</feature>
<evidence type="ECO:0000256" key="5">
    <source>
        <dbReference type="ARBA" id="ARBA00022989"/>
    </source>
</evidence>
<feature type="transmembrane region" description="Helical" evidence="7">
    <location>
        <begin position="127"/>
        <end position="147"/>
    </location>
</feature>
<dbReference type="Proteomes" id="UP001372338">
    <property type="component" value="Unassembled WGS sequence"/>
</dbReference>
<dbReference type="Gene3D" id="1.20.1250.20">
    <property type="entry name" value="MFS general substrate transporter like domains"/>
    <property type="match status" value="1"/>
</dbReference>
<sequence length="154" mass="17139">MLTFSLVSCTVKELEYVSIISSSFFANSFLFSGLFRTCIDNHSIQKVEDEETEQIPMAYVVALYKKVRRVPFPALGAILMDKSGRRPLIMISASGTFLGCFIIKIAFFLKGQGLLLEWVPTLTVAGVLIYITAFAIGMGQVPCVIMYEACIIRF</sequence>
<keyword evidence="4 7" id="KW-0812">Transmembrane</keyword>
<evidence type="ECO:0000256" key="1">
    <source>
        <dbReference type="ARBA" id="ARBA00004370"/>
    </source>
</evidence>
<dbReference type="InterPro" id="IPR050549">
    <property type="entry name" value="MFS_Trehalose_Transporter"/>
</dbReference>
<reference evidence="8 9" key="1">
    <citation type="submission" date="2024-01" db="EMBL/GenBank/DDBJ databases">
        <title>The genomes of 5 underutilized Papilionoideae crops provide insights into root nodulation and disease resistanc.</title>
        <authorList>
            <person name="Yuan L."/>
        </authorList>
    </citation>
    <scope>NUCLEOTIDE SEQUENCE [LARGE SCALE GENOMIC DNA]</scope>
    <source>
        <strain evidence="8">ZHUSHIDOU_FW_LH</strain>
        <tissue evidence="8">Leaf</tissue>
    </source>
</reference>
<keyword evidence="3" id="KW-0813">Transport</keyword>
<comment type="similarity">
    <text evidence="2">Belongs to the major facilitator superfamily. Sugar transporter (TC 2.A.1.1) family.</text>
</comment>
<comment type="subcellular location">
    <subcellularLocation>
        <location evidence="1">Membrane</location>
    </subcellularLocation>
</comment>
<comment type="caution">
    <text evidence="8">The sequence shown here is derived from an EMBL/GenBank/DDBJ whole genome shotgun (WGS) entry which is preliminary data.</text>
</comment>
<gene>
    <name evidence="8" type="ORF">RIF29_20040</name>
</gene>
<evidence type="ECO:0000256" key="6">
    <source>
        <dbReference type="ARBA" id="ARBA00023136"/>
    </source>
</evidence>
<keyword evidence="3" id="KW-0762">Sugar transport</keyword>
<dbReference type="AlphaFoldDB" id="A0AAN9I732"/>
<evidence type="ECO:0000256" key="7">
    <source>
        <dbReference type="SAM" id="Phobius"/>
    </source>
</evidence>
<dbReference type="GO" id="GO:0022857">
    <property type="term" value="F:transmembrane transporter activity"/>
    <property type="evidence" value="ECO:0007669"/>
    <property type="project" value="InterPro"/>
</dbReference>
<keyword evidence="9" id="KW-1185">Reference proteome</keyword>
<dbReference type="PANTHER" id="PTHR48021">
    <property type="match status" value="1"/>
</dbReference>
<feature type="transmembrane region" description="Helical" evidence="7">
    <location>
        <begin position="88"/>
        <end position="107"/>
    </location>
</feature>
<dbReference type="GO" id="GO:0016020">
    <property type="term" value="C:membrane"/>
    <property type="evidence" value="ECO:0007669"/>
    <property type="project" value="UniProtKB-SubCell"/>
</dbReference>
<dbReference type="InterPro" id="IPR005828">
    <property type="entry name" value="MFS_sugar_transport-like"/>
</dbReference>
<dbReference type="PANTHER" id="PTHR48021:SF37">
    <property type="entry name" value="SUGAR TRANSPORTER ERD6-LIKE 16"/>
    <property type="match status" value="1"/>
</dbReference>
<name>A0AAN9I732_CROPI</name>
<proteinExistence type="inferred from homology"/>
<evidence type="ECO:0000313" key="8">
    <source>
        <dbReference type="EMBL" id="KAK7267369.1"/>
    </source>
</evidence>
<keyword evidence="6 7" id="KW-0472">Membrane</keyword>
<evidence type="ECO:0000256" key="2">
    <source>
        <dbReference type="ARBA" id="ARBA00010992"/>
    </source>
</evidence>
<evidence type="ECO:0000313" key="9">
    <source>
        <dbReference type="Proteomes" id="UP001372338"/>
    </source>
</evidence>